<dbReference type="NCBIfam" id="TIGR00567">
    <property type="entry name" value="3mg"/>
    <property type="match status" value="1"/>
</dbReference>
<evidence type="ECO:0000256" key="5">
    <source>
        <dbReference type="HAMAP-Rule" id="MF_00527"/>
    </source>
</evidence>
<dbReference type="InterPro" id="IPR003180">
    <property type="entry name" value="MPG"/>
</dbReference>
<evidence type="ECO:0000256" key="1">
    <source>
        <dbReference type="ARBA" id="ARBA00009232"/>
    </source>
</evidence>
<comment type="similarity">
    <text evidence="1 5">Belongs to the DNA glycosylase MPG family.</text>
</comment>
<dbReference type="EMBL" id="CP001390">
    <property type="protein sequence ID" value="ACM20047.1"/>
    <property type="molecule type" value="Genomic_DNA"/>
</dbReference>
<evidence type="ECO:0000256" key="4">
    <source>
        <dbReference type="ARBA" id="ARBA00023204"/>
    </source>
</evidence>
<evidence type="ECO:0000313" key="7">
    <source>
        <dbReference type="Proteomes" id="UP000007721"/>
    </source>
</evidence>
<evidence type="ECO:0000313" key="6">
    <source>
        <dbReference type="EMBL" id="ACM20047.1"/>
    </source>
</evidence>
<name>B9M6I7_GEODF</name>
<dbReference type="RefSeq" id="WP_012646776.1">
    <property type="nucleotide sequence ID" value="NC_011979.1"/>
</dbReference>
<accession>B9M6I7</accession>
<reference evidence="6 7" key="1">
    <citation type="submission" date="2009-01" db="EMBL/GenBank/DDBJ databases">
        <title>Complete sequence of Geobacter sp. FRC-32.</title>
        <authorList>
            <consortium name="US DOE Joint Genome Institute"/>
            <person name="Lucas S."/>
            <person name="Copeland A."/>
            <person name="Lapidus A."/>
            <person name="Glavina del Rio T."/>
            <person name="Dalin E."/>
            <person name="Tice H."/>
            <person name="Bruce D."/>
            <person name="Goodwin L."/>
            <person name="Pitluck S."/>
            <person name="Saunders E."/>
            <person name="Brettin T."/>
            <person name="Detter J.C."/>
            <person name="Han C."/>
            <person name="Larimer F."/>
            <person name="Land M."/>
            <person name="Hauser L."/>
            <person name="Kyrpides N."/>
            <person name="Ovchinnikova G."/>
            <person name="Kostka J."/>
            <person name="Richardson P."/>
        </authorList>
    </citation>
    <scope>NUCLEOTIDE SEQUENCE [LARGE SCALE GENOMIC DNA]</scope>
    <source>
        <strain evidence="7">DSM 22248 / JCM 15807 / FRC-32</strain>
    </source>
</reference>
<dbReference type="STRING" id="316067.Geob_1689"/>
<dbReference type="InterPro" id="IPR036995">
    <property type="entry name" value="MPG_sf"/>
</dbReference>
<dbReference type="CDD" id="cd00540">
    <property type="entry name" value="AAG"/>
    <property type="match status" value="1"/>
</dbReference>
<keyword evidence="2 5" id="KW-0227">DNA damage</keyword>
<dbReference type="KEGG" id="geo:Geob_1689"/>
<gene>
    <name evidence="6" type="primary">aag</name>
    <name evidence="6" type="ordered locus">Geob_1689</name>
</gene>
<dbReference type="OrthoDB" id="9794313at2"/>
<dbReference type="GO" id="GO:0003905">
    <property type="term" value="F:alkylbase DNA N-glycosylase activity"/>
    <property type="evidence" value="ECO:0007669"/>
    <property type="project" value="InterPro"/>
</dbReference>
<dbReference type="GO" id="GO:0003677">
    <property type="term" value="F:DNA binding"/>
    <property type="evidence" value="ECO:0007669"/>
    <property type="project" value="InterPro"/>
</dbReference>
<organism evidence="6 7">
    <name type="scientific">Geotalea daltonii (strain DSM 22248 / JCM 15807 / FRC-32)</name>
    <name type="common">Geobacter daltonii</name>
    <dbReference type="NCBI Taxonomy" id="316067"/>
    <lineage>
        <taxon>Bacteria</taxon>
        <taxon>Pseudomonadati</taxon>
        <taxon>Thermodesulfobacteriota</taxon>
        <taxon>Desulfuromonadia</taxon>
        <taxon>Geobacterales</taxon>
        <taxon>Geobacteraceae</taxon>
        <taxon>Geotalea</taxon>
    </lineage>
</organism>
<dbReference type="EC" id="3.2.2.-" evidence="5"/>
<dbReference type="AlphaFoldDB" id="B9M6I7"/>
<dbReference type="InterPro" id="IPR011034">
    <property type="entry name" value="Formyl_transferase-like_C_sf"/>
</dbReference>
<keyword evidence="7" id="KW-1185">Reference proteome</keyword>
<sequence>MAPFDILRLNRDELPSETQAMARFLIGKTLVMDHDGARLSGRIVETEAYPPGDAAGRAFSGESRANRSLYMNYGHAFVYLIYGRYHMLNVVSEQPGIGAAVLLRSLEPLEGVRLMEERRGTTRLQDLARGPGRLTAALGIDRRHDGIDLLDNRNLWLGREIRSVTHMGMSARIGLTREVNRLWRYYEVGSSFVSGTRGMNRFLTEMTL</sequence>
<dbReference type="PANTHER" id="PTHR10429">
    <property type="entry name" value="DNA-3-METHYLADENINE GLYCOSYLASE"/>
    <property type="match status" value="1"/>
</dbReference>
<dbReference type="Gene3D" id="3.10.300.10">
    <property type="entry name" value="Methylpurine-DNA glycosylase (MPG)"/>
    <property type="match status" value="1"/>
</dbReference>
<dbReference type="Proteomes" id="UP000007721">
    <property type="component" value="Chromosome"/>
</dbReference>
<dbReference type="PANTHER" id="PTHR10429:SF0">
    <property type="entry name" value="DNA-3-METHYLADENINE GLYCOSYLASE"/>
    <property type="match status" value="1"/>
</dbReference>
<dbReference type="Pfam" id="PF02245">
    <property type="entry name" value="Pur_DNA_glyco"/>
    <property type="match status" value="1"/>
</dbReference>
<proteinExistence type="inferred from homology"/>
<protein>
    <recommendedName>
        <fullName evidence="5">Putative 3-methyladenine DNA glycosylase</fullName>
        <ecNumber evidence="5">3.2.2.-</ecNumber>
    </recommendedName>
</protein>
<evidence type="ECO:0000256" key="2">
    <source>
        <dbReference type="ARBA" id="ARBA00022763"/>
    </source>
</evidence>
<keyword evidence="3 5" id="KW-0378">Hydrolase</keyword>
<dbReference type="HOGENOM" id="CLU_060471_3_2_7"/>
<dbReference type="HAMAP" id="MF_00527">
    <property type="entry name" value="3MGH"/>
    <property type="match status" value="1"/>
</dbReference>
<dbReference type="eggNOG" id="COG2094">
    <property type="taxonomic scope" value="Bacteria"/>
</dbReference>
<evidence type="ECO:0000256" key="3">
    <source>
        <dbReference type="ARBA" id="ARBA00022801"/>
    </source>
</evidence>
<keyword evidence="4 5" id="KW-0234">DNA repair</keyword>
<dbReference type="GO" id="GO:0006284">
    <property type="term" value="P:base-excision repair"/>
    <property type="evidence" value="ECO:0007669"/>
    <property type="project" value="InterPro"/>
</dbReference>
<dbReference type="SUPFAM" id="SSF50486">
    <property type="entry name" value="FMT C-terminal domain-like"/>
    <property type="match status" value="1"/>
</dbReference>